<dbReference type="GO" id="GO:0005829">
    <property type="term" value="C:cytosol"/>
    <property type="evidence" value="ECO:0007669"/>
    <property type="project" value="TreeGrafter"/>
</dbReference>
<dbReference type="InterPro" id="IPR000185">
    <property type="entry name" value="SecA"/>
</dbReference>
<dbReference type="SMART" id="SM00490">
    <property type="entry name" value="HELICc"/>
    <property type="match status" value="1"/>
</dbReference>
<dbReference type="EMBL" id="MFZM01000003">
    <property type="protein sequence ID" value="OGK24755.1"/>
    <property type="molecule type" value="Genomic_DNA"/>
</dbReference>
<dbReference type="GO" id="GO:0065002">
    <property type="term" value="P:intracellular protein transmembrane transport"/>
    <property type="evidence" value="ECO:0007669"/>
    <property type="project" value="UniProtKB-UniRule"/>
</dbReference>
<feature type="binding site" evidence="15">
    <location>
        <begin position="104"/>
        <end position="108"/>
    </location>
    <ligand>
        <name>ATP</name>
        <dbReference type="ChEBI" id="CHEBI:30616"/>
    </ligand>
</feature>
<dbReference type="GO" id="GO:0006605">
    <property type="term" value="P:protein targeting"/>
    <property type="evidence" value="ECO:0007669"/>
    <property type="project" value="UniProtKB-UniRule"/>
</dbReference>
<dbReference type="InterPro" id="IPR014018">
    <property type="entry name" value="SecA_motor_DEAD"/>
</dbReference>
<dbReference type="InterPro" id="IPR014001">
    <property type="entry name" value="Helicase_ATP-bd"/>
</dbReference>
<dbReference type="CDD" id="cd17928">
    <property type="entry name" value="DEXDc_SecA"/>
    <property type="match status" value="1"/>
</dbReference>
<dbReference type="FunFam" id="3.40.50.300:FF:000113">
    <property type="entry name" value="Preprotein translocase subunit SecA"/>
    <property type="match status" value="1"/>
</dbReference>
<dbReference type="Gene3D" id="3.40.50.300">
    <property type="entry name" value="P-loop containing nucleotide triphosphate hydrolases"/>
    <property type="match status" value="2"/>
</dbReference>
<dbReference type="HAMAP" id="MF_01382">
    <property type="entry name" value="SecA"/>
    <property type="match status" value="1"/>
</dbReference>
<dbReference type="PRINTS" id="PR00906">
    <property type="entry name" value="SECA"/>
</dbReference>
<evidence type="ECO:0000256" key="14">
    <source>
        <dbReference type="ARBA" id="ARBA00023136"/>
    </source>
</evidence>
<comment type="subcellular location">
    <subcellularLocation>
        <location evidence="15">Cell membrane</location>
        <topology evidence="15">Peripheral membrane protein</topology>
        <orientation evidence="15">Cytoplasmic side</orientation>
    </subcellularLocation>
    <subcellularLocation>
        <location evidence="15">Cytoplasm</location>
    </subcellularLocation>
    <subcellularLocation>
        <location evidence="2">Membrane</location>
        <topology evidence="2">Peripheral membrane protein</topology>
    </subcellularLocation>
    <text evidence="15">Distribution is 50-50.</text>
</comment>
<evidence type="ECO:0000256" key="12">
    <source>
        <dbReference type="ARBA" id="ARBA00022967"/>
    </source>
</evidence>
<feature type="binding site" evidence="15">
    <location>
        <position position="512"/>
    </location>
    <ligand>
        <name>ATP</name>
        <dbReference type="ChEBI" id="CHEBI:30616"/>
    </ligand>
</feature>
<evidence type="ECO:0000256" key="15">
    <source>
        <dbReference type="HAMAP-Rule" id="MF_01382"/>
    </source>
</evidence>
<feature type="domain" description="SecA family profile" evidence="20">
    <location>
        <begin position="1"/>
        <end position="631"/>
    </location>
</feature>
<dbReference type="InterPro" id="IPR001650">
    <property type="entry name" value="Helicase_C-like"/>
</dbReference>
<dbReference type="CDD" id="cd18803">
    <property type="entry name" value="SF2_C_secA"/>
    <property type="match status" value="1"/>
</dbReference>
<evidence type="ECO:0000256" key="7">
    <source>
        <dbReference type="ARBA" id="ARBA00022723"/>
    </source>
</evidence>
<dbReference type="Pfam" id="PF02810">
    <property type="entry name" value="SEC-C"/>
    <property type="match status" value="1"/>
</dbReference>
<evidence type="ECO:0000256" key="2">
    <source>
        <dbReference type="ARBA" id="ARBA00004170"/>
    </source>
</evidence>
<keyword evidence="11 15" id="KW-0653">Protein transport</keyword>
<dbReference type="PANTHER" id="PTHR30612">
    <property type="entry name" value="SECA INNER MEMBRANE COMPONENT OF SEC PROTEIN SECRETION SYSTEM"/>
    <property type="match status" value="1"/>
</dbReference>
<dbReference type="NCBIfam" id="TIGR00963">
    <property type="entry name" value="secA"/>
    <property type="match status" value="1"/>
</dbReference>
<accession>A0A1F7H0V9</accession>
<dbReference type="InterPro" id="IPR036670">
    <property type="entry name" value="SecA_X-link_sf"/>
</dbReference>
<organism evidence="21 22">
    <name type="scientific">Candidatus Roizmanbacteria bacterium RIFCSPHIGHO2_02_FULL_37_24</name>
    <dbReference type="NCBI Taxonomy" id="1802037"/>
    <lineage>
        <taxon>Bacteria</taxon>
        <taxon>Candidatus Roizmaniibacteriota</taxon>
    </lineage>
</organism>
<dbReference type="GO" id="GO:0005886">
    <property type="term" value="C:plasma membrane"/>
    <property type="evidence" value="ECO:0007669"/>
    <property type="project" value="UniProtKB-SubCell"/>
</dbReference>
<evidence type="ECO:0000256" key="16">
    <source>
        <dbReference type="RuleBase" id="RU003874"/>
    </source>
</evidence>
<dbReference type="InterPro" id="IPR036266">
    <property type="entry name" value="SecA_Wing/Scaffold_sf"/>
</dbReference>
<dbReference type="EC" id="7.4.2.8" evidence="15"/>
<evidence type="ECO:0000256" key="3">
    <source>
        <dbReference type="ARBA" id="ARBA00007650"/>
    </source>
</evidence>
<evidence type="ECO:0000256" key="10">
    <source>
        <dbReference type="ARBA" id="ARBA00022840"/>
    </source>
</evidence>
<dbReference type="SMART" id="SM00958">
    <property type="entry name" value="SecA_PP_bind"/>
    <property type="match status" value="1"/>
</dbReference>
<dbReference type="PROSITE" id="PS51194">
    <property type="entry name" value="HELICASE_CTER"/>
    <property type="match status" value="1"/>
</dbReference>
<evidence type="ECO:0000313" key="22">
    <source>
        <dbReference type="Proteomes" id="UP000177159"/>
    </source>
</evidence>
<evidence type="ECO:0000313" key="21">
    <source>
        <dbReference type="EMBL" id="OGK24755.1"/>
    </source>
</evidence>
<dbReference type="SMART" id="SM00957">
    <property type="entry name" value="SecA_DEAD"/>
    <property type="match status" value="1"/>
</dbReference>
<dbReference type="Proteomes" id="UP000177159">
    <property type="component" value="Unassembled WGS sequence"/>
</dbReference>
<dbReference type="SUPFAM" id="SSF52540">
    <property type="entry name" value="P-loop containing nucleoside triphosphate hydrolases"/>
    <property type="match status" value="2"/>
</dbReference>
<feature type="binding site" evidence="15">
    <location>
        <position position="86"/>
    </location>
    <ligand>
        <name>ATP</name>
        <dbReference type="ChEBI" id="CHEBI:30616"/>
    </ligand>
</feature>
<evidence type="ECO:0000259" key="18">
    <source>
        <dbReference type="PROSITE" id="PS51192"/>
    </source>
</evidence>
<dbReference type="Pfam" id="PF21090">
    <property type="entry name" value="P-loop_SecA"/>
    <property type="match status" value="1"/>
</dbReference>
<dbReference type="PROSITE" id="PS51192">
    <property type="entry name" value="HELICASE_ATP_BIND_1"/>
    <property type="match status" value="1"/>
</dbReference>
<feature type="compositionally biased region" description="Polar residues" evidence="17">
    <location>
        <begin position="897"/>
        <end position="908"/>
    </location>
</feature>
<dbReference type="GO" id="GO:0031522">
    <property type="term" value="C:cell envelope Sec protein transport complex"/>
    <property type="evidence" value="ECO:0007669"/>
    <property type="project" value="UniProtKB-ARBA"/>
</dbReference>
<evidence type="ECO:0000256" key="17">
    <source>
        <dbReference type="SAM" id="MobiDB-lite"/>
    </source>
</evidence>
<sequence>MLGFVKKLFDYNQKELSRIGKIVEHINELEDDARKLKDKDFSVETKKLKESVQSGDKTLDDVLPWAYAMVREVSRRILGQRHFDEQLIAAIALHEGKIAEQKTGEGKTLSATAPLYLNALEGKGAHLVTVNDYLARRDAGWMGEIYHMLGLSVSSMISEKSFIYDPAYQDSGVSDWRILHLREITRKEAYQADITYGINSEFGFDYLRDNMAKSPEELVQRGFNYAIIDEVDSVLIDEARTPHIISAPYEQDVSKYYEYAKIVHRLDESDYTIDEKLRTAHLNDKGITKVEKILGLQNIYEQDYDSLFHVEAALKARTLFKVDKDYIVKDGEVIIVDEFTGRLLQGRRFSEGLHQAIEAKESVEIKRESKTLATVSLQNYFRMYKKLAGMTGTAQTEAEEFNKIYKLEVIVVPTHQDVVRKDHADLIYKTERGKYTAVVEDIARLHNEGRPVLVGTTSIDKNETLSRLLKKKGIPHELLNAKNHEREARIISKAGEKGAVTVATNMAGRGVDIVLGGEPPSKYEREIENESSGKAQGGNLRDENAFNKLREEWQKKHDDVVKVGGLCVIATERHESRRIDNQLRGRSGRQGDPGDTRFFVSLEDDLMRVFGGEQVSRMMDFFKLPEDQPLEHVMVSKALEQAQVKVEGFNFDIRKNLVEFDDVLNKQREILYTMRQSILASTEETSQKLEDEVYRAFEEDFNTLLNTFVFLQEGNADFEGLERELALIFPDNVQGLIKKIQSSVGHEDGQNVLFDTFEKLYKTRKKEVGEELWHNVVRFIFLDTIDKLWTEHLTAIDDLRQGINLRGYAQLDPLTEYKNEAFSMFEKLLSDINFDFVRRIFKIRVDIQQADLPEKEEEPKVQLKSASRVDPFKMSKQIPAAIPQEENETPVRVTNVVAESSESETNQPFEIGGFKVTPPGAASKKPGRNDPCWCGSGKKYKKCHYPN</sequence>
<evidence type="ECO:0000256" key="13">
    <source>
        <dbReference type="ARBA" id="ARBA00023010"/>
    </source>
</evidence>
<keyword evidence="9" id="KW-0862">Zinc</keyword>
<keyword evidence="7" id="KW-0479">Metal-binding</keyword>
<comment type="similarity">
    <text evidence="3 15 16">Belongs to the SecA family.</text>
</comment>
<dbReference type="InterPro" id="IPR011116">
    <property type="entry name" value="SecA_Wing/Scaffold"/>
</dbReference>
<dbReference type="InterPro" id="IPR004027">
    <property type="entry name" value="SEC_C_motif"/>
</dbReference>
<evidence type="ECO:0000256" key="9">
    <source>
        <dbReference type="ARBA" id="ARBA00022833"/>
    </source>
</evidence>
<gene>
    <name evidence="15" type="primary">secA</name>
    <name evidence="21" type="ORF">A3C24_01305</name>
</gene>
<dbReference type="Pfam" id="PF07516">
    <property type="entry name" value="SecA_SW"/>
    <property type="match status" value="1"/>
</dbReference>
<keyword evidence="13 15" id="KW-0811">Translocation</keyword>
<dbReference type="FunFam" id="3.90.1440.10:FF:000002">
    <property type="entry name" value="Protein translocase subunit SecA"/>
    <property type="match status" value="1"/>
</dbReference>
<feature type="domain" description="Helicase ATP-binding" evidence="18">
    <location>
        <begin position="88"/>
        <end position="267"/>
    </location>
</feature>
<comment type="catalytic activity">
    <reaction evidence="15">
        <text>ATP + H2O + cellular proteinSide 1 = ADP + phosphate + cellular proteinSide 2.</text>
        <dbReference type="EC" id="7.4.2.8"/>
    </reaction>
</comment>
<reference evidence="21 22" key="1">
    <citation type="journal article" date="2016" name="Nat. Commun.">
        <title>Thousands of microbial genomes shed light on interconnected biogeochemical processes in an aquifer system.</title>
        <authorList>
            <person name="Anantharaman K."/>
            <person name="Brown C.T."/>
            <person name="Hug L.A."/>
            <person name="Sharon I."/>
            <person name="Castelle C.J."/>
            <person name="Probst A.J."/>
            <person name="Thomas B.C."/>
            <person name="Singh A."/>
            <person name="Wilkins M.J."/>
            <person name="Karaoz U."/>
            <person name="Brodie E.L."/>
            <person name="Williams K.H."/>
            <person name="Hubbard S.S."/>
            <person name="Banfield J.F."/>
        </authorList>
    </citation>
    <scope>NUCLEOTIDE SEQUENCE [LARGE SCALE GENOMIC DNA]</scope>
</reference>
<dbReference type="Pfam" id="PF01043">
    <property type="entry name" value="SecA_PP_bind"/>
    <property type="match status" value="1"/>
</dbReference>
<dbReference type="Pfam" id="PF07517">
    <property type="entry name" value="SecA_DEAD"/>
    <property type="match status" value="1"/>
</dbReference>
<comment type="subunit">
    <text evidence="15">Monomer and homodimer. Part of the essential Sec protein translocation apparatus which comprises SecA, SecYEG and auxiliary proteins SecDF. Other proteins may also be involved.</text>
</comment>
<evidence type="ECO:0000256" key="8">
    <source>
        <dbReference type="ARBA" id="ARBA00022741"/>
    </source>
</evidence>
<dbReference type="InterPro" id="IPR020937">
    <property type="entry name" value="SecA_CS"/>
</dbReference>
<dbReference type="SUPFAM" id="SSF81886">
    <property type="entry name" value="Helical scaffold and wing domains of SecA"/>
    <property type="match status" value="1"/>
</dbReference>
<feature type="domain" description="Helicase C-terminal" evidence="19">
    <location>
        <begin position="437"/>
        <end position="657"/>
    </location>
</feature>
<dbReference type="PROSITE" id="PS01312">
    <property type="entry name" value="SECA"/>
    <property type="match status" value="1"/>
</dbReference>
<dbReference type="PROSITE" id="PS51196">
    <property type="entry name" value="SECA_MOTOR_DEAD"/>
    <property type="match status" value="1"/>
</dbReference>
<evidence type="ECO:0000259" key="20">
    <source>
        <dbReference type="PROSITE" id="PS51196"/>
    </source>
</evidence>
<dbReference type="InterPro" id="IPR011130">
    <property type="entry name" value="SecA_preprotein_X-link_dom"/>
</dbReference>
<dbReference type="InterPro" id="IPR044722">
    <property type="entry name" value="SecA_SF2_C"/>
</dbReference>
<dbReference type="GO" id="GO:0005524">
    <property type="term" value="F:ATP binding"/>
    <property type="evidence" value="ECO:0007669"/>
    <property type="project" value="UniProtKB-UniRule"/>
</dbReference>
<dbReference type="InterPro" id="IPR011115">
    <property type="entry name" value="SecA_DEAD"/>
</dbReference>
<dbReference type="PANTHER" id="PTHR30612:SF0">
    <property type="entry name" value="CHLOROPLAST PROTEIN-TRANSPORTING ATPASE"/>
    <property type="match status" value="1"/>
</dbReference>
<comment type="caution">
    <text evidence="21">The sequence shown here is derived from an EMBL/GenBank/DDBJ whole genome shotgun (WGS) entry which is preliminary data.</text>
</comment>
<evidence type="ECO:0000256" key="6">
    <source>
        <dbReference type="ARBA" id="ARBA00022490"/>
    </source>
</evidence>
<evidence type="ECO:0000256" key="11">
    <source>
        <dbReference type="ARBA" id="ARBA00022927"/>
    </source>
</evidence>
<keyword evidence="8 15" id="KW-0547">Nucleotide-binding</keyword>
<name>A0A1F7H0V9_9BACT</name>
<evidence type="ECO:0000256" key="5">
    <source>
        <dbReference type="ARBA" id="ARBA00022475"/>
    </source>
</evidence>
<dbReference type="SUPFAM" id="SSF81767">
    <property type="entry name" value="Pre-protein crosslinking domain of SecA"/>
    <property type="match status" value="1"/>
</dbReference>
<dbReference type="GO" id="GO:0017038">
    <property type="term" value="P:protein import"/>
    <property type="evidence" value="ECO:0007669"/>
    <property type="project" value="InterPro"/>
</dbReference>
<proteinExistence type="inferred from homology"/>
<dbReference type="AlphaFoldDB" id="A0A1F7H0V9"/>
<dbReference type="NCBIfam" id="NF009538">
    <property type="entry name" value="PRK12904.1"/>
    <property type="match status" value="1"/>
</dbReference>
<dbReference type="Gene3D" id="3.90.1440.10">
    <property type="entry name" value="SecA, preprotein cross-linking domain"/>
    <property type="match status" value="1"/>
</dbReference>
<keyword evidence="10 15" id="KW-0067">ATP-binding</keyword>
<dbReference type="GO" id="GO:0046872">
    <property type="term" value="F:metal ion binding"/>
    <property type="evidence" value="ECO:0007669"/>
    <property type="project" value="UniProtKB-KW"/>
</dbReference>
<evidence type="ECO:0000256" key="1">
    <source>
        <dbReference type="ARBA" id="ARBA00001947"/>
    </source>
</evidence>
<keyword evidence="12 15" id="KW-1278">Translocase</keyword>
<dbReference type="Gene3D" id="3.10.450.50">
    <property type="match status" value="1"/>
</dbReference>
<dbReference type="GO" id="GO:0008564">
    <property type="term" value="F:protein-exporting ATPase activity"/>
    <property type="evidence" value="ECO:0007669"/>
    <property type="project" value="UniProtKB-EC"/>
</dbReference>
<protein>
    <recommendedName>
        <fullName evidence="15 16">Protein translocase subunit SecA</fullName>
        <ecNumber evidence="15">7.4.2.8</ecNumber>
    </recommendedName>
</protein>
<comment type="cofactor">
    <cofactor evidence="1">
        <name>Zn(2+)</name>
        <dbReference type="ChEBI" id="CHEBI:29105"/>
    </cofactor>
</comment>
<dbReference type="InterPro" id="IPR027417">
    <property type="entry name" value="P-loop_NTPase"/>
</dbReference>
<evidence type="ECO:0000256" key="4">
    <source>
        <dbReference type="ARBA" id="ARBA00022448"/>
    </source>
</evidence>
<keyword evidence="6 15" id="KW-0963">Cytoplasm</keyword>
<feature type="region of interest" description="Disordered" evidence="17">
    <location>
        <begin position="896"/>
        <end position="934"/>
    </location>
</feature>
<keyword evidence="14 15" id="KW-0472">Membrane</keyword>
<keyword evidence="4 15" id="KW-0813">Transport</keyword>
<evidence type="ECO:0000259" key="19">
    <source>
        <dbReference type="PROSITE" id="PS51194"/>
    </source>
</evidence>
<keyword evidence="5 15" id="KW-1003">Cell membrane</keyword>
<dbReference type="GO" id="GO:0043952">
    <property type="term" value="P:protein transport by the Sec complex"/>
    <property type="evidence" value="ECO:0007669"/>
    <property type="project" value="TreeGrafter"/>
</dbReference>
<comment type="function">
    <text evidence="15">Part of the Sec protein translocase complex. Interacts with the SecYEG preprotein conducting channel. Has a central role in coupling the hydrolysis of ATP to the transfer of proteins into and across the cell membrane, serving as an ATP-driven molecular motor driving the stepwise translocation of polypeptide chains across the membrane.</text>
</comment>
<dbReference type="Gene3D" id="1.10.3060.10">
    <property type="entry name" value="Helical scaffold and wing domains of SecA"/>
    <property type="match status" value="1"/>
</dbReference>